<dbReference type="RefSeq" id="WP_138551002.1">
    <property type="nucleotide sequence ID" value="NZ_PNCH01000016.1"/>
</dbReference>
<evidence type="ECO:0000313" key="4">
    <source>
        <dbReference type="Proteomes" id="UP000310249"/>
    </source>
</evidence>
<dbReference type="PROSITE" id="PS50263">
    <property type="entry name" value="CN_HYDROLASE"/>
    <property type="match status" value="1"/>
</dbReference>
<evidence type="ECO:0000256" key="1">
    <source>
        <dbReference type="ARBA" id="ARBA00022801"/>
    </source>
</evidence>
<keyword evidence="1 3" id="KW-0378">Hydrolase</keyword>
<dbReference type="Gene3D" id="3.60.110.10">
    <property type="entry name" value="Carbon-nitrogen hydrolase"/>
    <property type="match status" value="1"/>
</dbReference>
<feature type="domain" description="CN hydrolase" evidence="2">
    <location>
        <begin position="1"/>
        <end position="243"/>
    </location>
</feature>
<evidence type="ECO:0000313" key="3">
    <source>
        <dbReference type="EMBL" id="TMP30848.1"/>
    </source>
</evidence>
<dbReference type="EMBL" id="PNCI01000010">
    <property type="protein sequence ID" value="TMP30848.1"/>
    <property type="molecule type" value="Genomic_DNA"/>
</dbReference>
<reference evidence="4" key="2">
    <citation type="submission" date="2019-06" db="EMBL/GenBank/DDBJ databases">
        <title>Co-occurence of chitin degradation, pigmentation and bioactivity in marine Pseudoalteromonas.</title>
        <authorList>
            <person name="Sonnenschein E.C."/>
            <person name="Bech P.K."/>
        </authorList>
    </citation>
    <scope>NUCLEOTIDE SEQUENCE [LARGE SCALE GENOMIC DNA]</scope>
    <source>
        <strain evidence="4">S2676</strain>
    </source>
</reference>
<dbReference type="InterPro" id="IPR050345">
    <property type="entry name" value="Aliph_Amidase/BUP"/>
</dbReference>
<dbReference type="Pfam" id="PF00795">
    <property type="entry name" value="CN_hydrolase"/>
    <property type="match status" value="1"/>
</dbReference>
<dbReference type="Proteomes" id="UP000310249">
    <property type="component" value="Unassembled WGS sequence"/>
</dbReference>
<proteinExistence type="predicted"/>
<dbReference type="OrthoDB" id="9760188at2"/>
<organism evidence="3 4">
    <name type="scientific">Pseudoalteromonas rubra</name>
    <dbReference type="NCBI Taxonomy" id="43658"/>
    <lineage>
        <taxon>Bacteria</taxon>
        <taxon>Pseudomonadati</taxon>
        <taxon>Pseudomonadota</taxon>
        <taxon>Gammaproteobacteria</taxon>
        <taxon>Alteromonadales</taxon>
        <taxon>Pseudoalteromonadaceae</taxon>
        <taxon>Pseudoalteromonas</taxon>
    </lineage>
</organism>
<dbReference type="InterPro" id="IPR003010">
    <property type="entry name" value="C-N_Hydrolase"/>
</dbReference>
<dbReference type="SUPFAM" id="SSF56317">
    <property type="entry name" value="Carbon-nitrogen hydrolase"/>
    <property type="match status" value="1"/>
</dbReference>
<dbReference type="PANTHER" id="PTHR43674:SF2">
    <property type="entry name" value="BETA-UREIDOPROPIONASE"/>
    <property type="match status" value="1"/>
</dbReference>
<accession>A0A5S3WQ01</accession>
<dbReference type="PANTHER" id="PTHR43674">
    <property type="entry name" value="NITRILASE C965.09-RELATED"/>
    <property type="match status" value="1"/>
</dbReference>
<sequence>MRIAVAQSSSIRGNVSLNMENHLRFIRQASRLDVDYLVFPELSLSGYEPDLAKELAFIDNDPRLEPLVEAAIKYQISVGVGAPLQSEGLPKIGLILVHHTGAVDRYEKIHLHEGEEVFFGSGDKHHMFSLGQDTVANAICADTINPEHAEFCHKAGATIYIAGVLITPEGYGKDSKKWATYASEYGMVVAIANYSQPSGGLASSGKSAIWYKDNLLAQAGESGDALVLVDNRSGVWLGEVHEI</sequence>
<dbReference type="AlphaFoldDB" id="A0A5S3WQ01"/>
<protein>
    <submittedName>
        <fullName evidence="3">Carbon-nitrogen hydrolase family protein</fullName>
    </submittedName>
</protein>
<dbReference type="CDD" id="cd07197">
    <property type="entry name" value="nitrilase"/>
    <property type="match status" value="1"/>
</dbReference>
<comment type="caution">
    <text evidence="3">The sequence shown here is derived from an EMBL/GenBank/DDBJ whole genome shotgun (WGS) entry which is preliminary data.</text>
</comment>
<evidence type="ECO:0000259" key="2">
    <source>
        <dbReference type="PROSITE" id="PS50263"/>
    </source>
</evidence>
<reference evidence="3 4" key="1">
    <citation type="submission" date="2018-01" db="EMBL/GenBank/DDBJ databases">
        <authorList>
            <person name="Paulsen S."/>
            <person name="Gram L.K."/>
        </authorList>
    </citation>
    <scope>NUCLEOTIDE SEQUENCE [LARGE SCALE GENOMIC DNA]</scope>
    <source>
        <strain evidence="3 4">S2676</strain>
    </source>
</reference>
<dbReference type="InterPro" id="IPR036526">
    <property type="entry name" value="C-N_Hydrolase_sf"/>
</dbReference>
<name>A0A5S3WQ01_9GAMM</name>
<dbReference type="GO" id="GO:0050126">
    <property type="term" value="F:N-carbamoylputrescine amidase activity"/>
    <property type="evidence" value="ECO:0007669"/>
    <property type="project" value="TreeGrafter"/>
</dbReference>
<gene>
    <name evidence="3" type="ORF">CWB99_05820</name>
</gene>
<dbReference type="GO" id="GO:0033388">
    <property type="term" value="P:putrescine biosynthetic process from arginine"/>
    <property type="evidence" value="ECO:0007669"/>
    <property type="project" value="TreeGrafter"/>
</dbReference>